<dbReference type="SUPFAM" id="SSF143414">
    <property type="entry name" value="CcmK-like"/>
    <property type="match status" value="1"/>
</dbReference>
<dbReference type="Gene3D" id="3.30.70.1710">
    <property type="match status" value="1"/>
</dbReference>
<evidence type="ECO:0000256" key="4">
    <source>
        <dbReference type="SAM" id="MobiDB-lite"/>
    </source>
</evidence>
<reference evidence="7" key="1">
    <citation type="submission" date="2018-12" db="EMBL/GenBank/DDBJ databases">
        <title>Complete genome sequence of Paenibacillus sp. MBLB1234.</title>
        <authorList>
            <person name="Nam Y.-D."/>
            <person name="Kang J."/>
            <person name="Chung W.-H."/>
            <person name="Park Y.S."/>
        </authorList>
    </citation>
    <scope>NUCLEOTIDE SEQUENCE [LARGE SCALE GENOMIC DNA]</scope>
    <source>
        <strain evidence="7">MBLB1234</strain>
    </source>
</reference>
<dbReference type="SMART" id="SM00877">
    <property type="entry name" value="BMC"/>
    <property type="match status" value="1"/>
</dbReference>
<proteinExistence type="inferred from homology"/>
<gene>
    <name evidence="6" type="ORF">EI981_26510</name>
</gene>
<dbReference type="PROSITE" id="PS51930">
    <property type="entry name" value="BMC_2"/>
    <property type="match status" value="1"/>
</dbReference>
<dbReference type="CDD" id="cd06169">
    <property type="entry name" value="BMC"/>
    <property type="match status" value="1"/>
</dbReference>
<comment type="similarity">
    <text evidence="3">Belongs to the bacterial microcompartments protein family.</text>
</comment>
<dbReference type="InterPro" id="IPR037233">
    <property type="entry name" value="CcmK-like_sf"/>
</dbReference>
<dbReference type="KEGG" id="plut:EI981_26510"/>
<keyword evidence="7" id="KW-1185">Reference proteome</keyword>
<dbReference type="Pfam" id="PF00936">
    <property type="entry name" value="BMC"/>
    <property type="match status" value="1"/>
</dbReference>
<dbReference type="RefSeq" id="WP_127003353.1">
    <property type="nucleotide sequence ID" value="NZ_CP034346.1"/>
</dbReference>
<dbReference type="InterPro" id="IPR050575">
    <property type="entry name" value="BMC_shell"/>
</dbReference>
<comment type="subcellular location">
    <subcellularLocation>
        <location evidence="1">Bacterial microcompartment</location>
    </subcellularLocation>
</comment>
<feature type="region of interest" description="Disordered" evidence="4">
    <location>
        <begin position="108"/>
        <end position="166"/>
    </location>
</feature>
<dbReference type="InterPro" id="IPR000249">
    <property type="entry name" value="BMC_dom"/>
</dbReference>
<dbReference type="PANTHER" id="PTHR33941:SF11">
    <property type="entry name" value="BACTERIAL MICROCOMPARTMENT SHELL PROTEIN PDUJ"/>
    <property type="match status" value="1"/>
</dbReference>
<dbReference type="GO" id="GO:0031469">
    <property type="term" value="C:bacterial microcompartment"/>
    <property type="evidence" value="ECO:0007669"/>
    <property type="project" value="UniProtKB-SubCell"/>
</dbReference>
<accession>A0A3Q9IF45</accession>
<evidence type="ECO:0000256" key="2">
    <source>
        <dbReference type="ARBA" id="ARBA00024446"/>
    </source>
</evidence>
<evidence type="ECO:0000256" key="3">
    <source>
        <dbReference type="PROSITE-ProRule" id="PRU01278"/>
    </source>
</evidence>
<dbReference type="Proteomes" id="UP000270678">
    <property type="component" value="Chromosome"/>
</dbReference>
<protein>
    <submittedName>
        <fullName evidence="6">BMC domain-containing protein</fullName>
    </submittedName>
</protein>
<feature type="compositionally biased region" description="Low complexity" evidence="4">
    <location>
        <begin position="154"/>
        <end position="166"/>
    </location>
</feature>
<evidence type="ECO:0000313" key="7">
    <source>
        <dbReference type="Proteomes" id="UP000270678"/>
    </source>
</evidence>
<evidence type="ECO:0000313" key="6">
    <source>
        <dbReference type="EMBL" id="AZS17632.1"/>
    </source>
</evidence>
<feature type="domain" description="BMC" evidence="5">
    <location>
        <begin position="6"/>
        <end position="93"/>
    </location>
</feature>
<dbReference type="AlphaFoldDB" id="A0A3Q9IF45"/>
<dbReference type="OrthoDB" id="9812608at2"/>
<dbReference type="PANTHER" id="PTHR33941">
    <property type="entry name" value="PROPANEDIOL UTILIZATION PROTEIN PDUA"/>
    <property type="match status" value="1"/>
</dbReference>
<evidence type="ECO:0000256" key="1">
    <source>
        <dbReference type="ARBA" id="ARBA00024322"/>
    </source>
</evidence>
<evidence type="ECO:0000259" key="5">
    <source>
        <dbReference type="PROSITE" id="PS51930"/>
    </source>
</evidence>
<name>A0A3Q9IF45_9BACL</name>
<keyword evidence="2" id="KW-1283">Bacterial microcompartment</keyword>
<sequence length="166" mass="18022">MKSYEAIGVVEAQHFATALELVDEMCKTSHVQLLGAEKYLGGRLVTLIVGGSIASVTAAVEAAREVCAKKPRNPLKMSLVIPKPHAEIMKFIIPAQLEAEAVEAAAEIRQPEQQETVEEQVETNTGQQKAENSKQPVEKQAAAVQRQKSQDQIKTSSTSKGTKNKK</sequence>
<organism evidence="6 7">
    <name type="scientific">Paenibacillus lutimineralis</name>
    <dbReference type="NCBI Taxonomy" id="2707005"/>
    <lineage>
        <taxon>Bacteria</taxon>
        <taxon>Bacillati</taxon>
        <taxon>Bacillota</taxon>
        <taxon>Bacilli</taxon>
        <taxon>Bacillales</taxon>
        <taxon>Paenibacillaceae</taxon>
        <taxon>Paenibacillus</taxon>
    </lineage>
</organism>
<dbReference type="EMBL" id="CP034346">
    <property type="protein sequence ID" value="AZS17632.1"/>
    <property type="molecule type" value="Genomic_DNA"/>
</dbReference>
<dbReference type="InterPro" id="IPR044872">
    <property type="entry name" value="CcmK/CsoS1_BMC"/>
</dbReference>